<reference evidence="2" key="1">
    <citation type="journal article" date="2014" name="Int. J. Syst. Evol. Microbiol.">
        <title>Complete genome of a new Firmicutes species belonging to the dominant human colonic microbiota ('Ruminococcus bicirculans') reveals two chromosomes and a selective capacity to utilize plant glucans.</title>
        <authorList>
            <consortium name="NISC Comparative Sequencing Program"/>
            <person name="Wegmann U."/>
            <person name="Louis P."/>
            <person name="Goesmann A."/>
            <person name="Henrissat B."/>
            <person name="Duncan S.H."/>
            <person name="Flint H.J."/>
        </authorList>
    </citation>
    <scope>NUCLEOTIDE SEQUENCE</scope>
    <source>
        <strain evidence="2">NBRC 105001</strain>
    </source>
</reference>
<reference evidence="3 4" key="2">
    <citation type="submission" date="2016-12" db="EMBL/GenBank/DDBJ databases">
        <title>Diversity of luminous bacteria.</title>
        <authorList>
            <person name="Yoshizawa S."/>
            <person name="Kogure K."/>
        </authorList>
    </citation>
    <scope>NUCLEOTIDE SEQUENCE [LARGE SCALE GENOMIC DNA]</scope>
    <source>
        <strain evidence="3 4">NBRC 105001</strain>
    </source>
</reference>
<sequence length="136" mass="14695">MKINSVIGLFALCSSVFANANGTIVFPGQNVSSGGGSVVFPTAQHPVTLVGGYNIEGGVFKSRTYDCGINISDLNLTAKLVWEGATPKIEIVGDDVFICRSLVNSPFELDINSLLNKLPNHEMYRLEVANHVNIRR</sequence>
<evidence type="ECO:0000313" key="5">
    <source>
        <dbReference type="Proteomes" id="UP001156660"/>
    </source>
</evidence>
<dbReference type="OrthoDB" id="5876749at2"/>
<keyword evidence="5" id="KW-1185">Reference proteome</keyword>
<proteinExistence type="predicted"/>
<feature type="chain" id="PRO_5015573275" evidence="1">
    <location>
        <begin position="21"/>
        <end position="136"/>
    </location>
</feature>
<evidence type="ECO:0000256" key="1">
    <source>
        <dbReference type="SAM" id="SignalP"/>
    </source>
</evidence>
<protein>
    <submittedName>
        <fullName evidence="3">Uncharacterized protein</fullName>
    </submittedName>
</protein>
<dbReference type="Proteomes" id="UP001156660">
    <property type="component" value="Unassembled WGS sequence"/>
</dbReference>
<evidence type="ECO:0000313" key="4">
    <source>
        <dbReference type="Proteomes" id="UP000239273"/>
    </source>
</evidence>
<dbReference type="EMBL" id="BSOU01000002">
    <property type="protein sequence ID" value="GLR74075.1"/>
    <property type="molecule type" value="Genomic_DNA"/>
</dbReference>
<keyword evidence="1" id="KW-0732">Signal</keyword>
<evidence type="ECO:0000313" key="3">
    <source>
        <dbReference type="EMBL" id="PQJ86808.1"/>
    </source>
</evidence>
<gene>
    <name evidence="3" type="ORF">BTO23_11780</name>
    <name evidence="2" type="ORF">GCM10007855_09490</name>
</gene>
<dbReference type="AlphaFoldDB" id="A0A2S7X619"/>
<name>A0A2S7X619_9GAMM</name>
<feature type="signal peptide" evidence="1">
    <location>
        <begin position="1"/>
        <end position="20"/>
    </location>
</feature>
<reference evidence="2" key="4">
    <citation type="submission" date="2023-01" db="EMBL/GenBank/DDBJ databases">
        <title>Draft genome sequence of Aliivibrio sifiae strain NBRC 105001.</title>
        <authorList>
            <person name="Sun Q."/>
            <person name="Mori K."/>
        </authorList>
    </citation>
    <scope>NUCLEOTIDE SEQUENCE</scope>
    <source>
        <strain evidence="2">NBRC 105001</strain>
    </source>
</reference>
<evidence type="ECO:0000313" key="2">
    <source>
        <dbReference type="EMBL" id="GLR74075.1"/>
    </source>
</evidence>
<comment type="caution">
    <text evidence="3">The sequence shown here is derived from an EMBL/GenBank/DDBJ whole genome shotgun (WGS) entry which is preliminary data.</text>
</comment>
<accession>A0A2S7X619</accession>
<dbReference type="Proteomes" id="UP000239273">
    <property type="component" value="Unassembled WGS sequence"/>
</dbReference>
<organism evidence="3 4">
    <name type="scientific">Aliivibrio sifiae</name>
    <dbReference type="NCBI Taxonomy" id="566293"/>
    <lineage>
        <taxon>Bacteria</taxon>
        <taxon>Pseudomonadati</taxon>
        <taxon>Pseudomonadota</taxon>
        <taxon>Gammaproteobacteria</taxon>
        <taxon>Vibrionales</taxon>
        <taxon>Vibrionaceae</taxon>
        <taxon>Aliivibrio</taxon>
    </lineage>
</organism>
<dbReference type="EMBL" id="MSCP01000002">
    <property type="protein sequence ID" value="PQJ86808.1"/>
    <property type="molecule type" value="Genomic_DNA"/>
</dbReference>
<reference evidence="5" key="3">
    <citation type="journal article" date="2019" name="Int. J. Syst. Evol. Microbiol.">
        <title>The Global Catalogue of Microorganisms (GCM) 10K type strain sequencing project: providing services to taxonomists for standard genome sequencing and annotation.</title>
        <authorList>
            <consortium name="The Broad Institute Genomics Platform"/>
            <consortium name="The Broad Institute Genome Sequencing Center for Infectious Disease"/>
            <person name="Wu L."/>
            <person name="Ma J."/>
        </authorList>
    </citation>
    <scope>NUCLEOTIDE SEQUENCE [LARGE SCALE GENOMIC DNA]</scope>
    <source>
        <strain evidence="5">NBRC 105001</strain>
    </source>
</reference>